<dbReference type="AlphaFoldDB" id="A0A2T5BRE6"/>
<organism evidence="3 4">
    <name type="scientific">Rhodovulum imhoffii</name>
    <dbReference type="NCBI Taxonomy" id="365340"/>
    <lineage>
        <taxon>Bacteria</taxon>
        <taxon>Pseudomonadati</taxon>
        <taxon>Pseudomonadota</taxon>
        <taxon>Alphaproteobacteria</taxon>
        <taxon>Rhodobacterales</taxon>
        <taxon>Paracoccaceae</taxon>
        <taxon>Rhodovulum</taxon>
    </lineage>
</organism>
<dbReference type="RefSeq" id="WP_107892801.1">
    <property type="nucleotide sequence ID" value="NZ_NHSI01000059.1"/>
</dbReference>
<name>A0A2T5BRE6_9RHOB</name>
<dbReference type="InterPro" id="IPR008258">
    <property type="entry name" value="Transglycosylase_SLT_dom_1"/>
</dbReference>
<dbReference type="SUPFAM" id="SSF53955">
    <property type="entry name" value="Lysozyme-like"/>
    <property type="match status" value="1"/>
</dbReference>
<dbReference type="InterPro" id="IPR023346">
    <property type="entry name" value="Lysozyme-like_dom_sf"/>
</dbReference>
<evidence type="ECO:0000259" key="2">
    <source>
        <dbReference type="Pfam" id="PF01464"/>
    </source>
</evidence>
<dbReference type="EMBL" id="QAAA01000010">
    <property type="protein sequence ID" value="PTN01832.1"/>
    <property type="molecule type" value="Genomic_DNA"/>
</dbReference>
<dbReference type="OrthoDB" id="5763339at2"/>
<dbReference type="Proteomes" id="UP000243859">
    <property type="component" value="Unassembled WGS sequence"/>
</dbReference>
<reference evidence="3 4" key="1">
    <citation type="submission" date="2018-04" db="EMBL/GenBank/DDBJ databases">
        <title>Genomic Encyclopedia of Archaeal and Bacterial Type Strains, Phase II (KMG-II): from individual species to whole genera.</title>
        <authorList>
            <person name="Goeker M."/>
        </authorList>
    </citation>
    <scope>NUCLEOTIDE SEQUENCE [LARGE SCALE GENOMIC DNA]</scope>
    <source>
        <strain evidence="3 4">DSM 18064</strain>
    </source>
</reference>
<keyword evidence="4" id="KW-1185">Reference proteome</keyword>
<dbReference type="Gene3D" id="1.10.530.10">
    <property type="match status" value="1"/>
</dbReference>
<evidence type="ECO:0000313" key="4">
    <source>
        <dbReference type="Proteomes" id="UP000243859"/>
    </source>
</evidence>
<feature type="domain" description="Transglycosylase SLT" evidence="2">
    <location>
        <begin position="78"/>
        <end position="146"/>
    </location>
</feature>
<gene>
    <name evidence="3" type="ORF">C8N32_110114</name>
</gene>
<evidence type="ECO:0000256" key="1">
    <source>
        <dbReference type="ARBA" id="ARBA00009387"/>
    </source>
</evidence>
<dbReference type="Pfam" id="PF01464">
    <property type="entry name" value="SLT"/>
    <property type="match status" value="1"/>
</dbReference>
<evidence type="ECO:0000313" key="3">
    <source>
        <dbReference type="EMBL" id="PTN01832.1"/>
    </source>
</evidence>
<accession>A0A2T5BRE6</accession>
<protein>
    <submittedName>
        <fullName evidence="3">Transglycosylase-like protein with SLT domain</fullName>
    </submittedName>
</protein>
<sequence length="192" mass="20275">MLRALVCCLLLGACSAEPGLSTRSDPIRPQMRWDHRAEAEDWTNATLAALEGHGAVLTDVVPADIATYCPAYPEAGPAQRRAFWAGLFSALAKHESTWNPAAVGGGGRWFGLVQIAPATARGYGCAAKSGMALKDGVLNLSCAVRIAAHTVPRDGVVSRGMRGIAADWGPFHSAVKRADIAGWTASQSYCRQ</sequence>
<proteinExistence type="inferred from homology"/>
<comment type="similarity">
    <text evidence="1">Belongs to the virb1 family.</text>
</comment>
<comment type="caution">
    <text evidence="3">The sequence shown here is derived from an EMBL/GenBank/DDBJ whole genome shotgun (WGS) entry which is preliminary data.</text>
</comment>